<dbReference type="SUPFAM" id="SSF52172">
    <property type="entry name" value="CheY-like"/>
    <property type="match status" value="1"/>
</dbReference>
<dbReference type="Proteomes" id="UP000031670">
    <property type="component" value="Unassembled WGS sequence"/>
</dbReference>
<dbReference type="SMART" id="SM00448">
    <property type="entry name" value="REC"/>
    <property type="match status" value="1"/>
</dbReference>
<dbReference type="Pfam" id="PF00072">
    <property type="entry name" value="Response_reg"/>
    <property type="match status" value="1"/>
</dbReference>
<dbReference type="EMBL" id="BBSA01000017">
    <property type="protein sequence ID" value="GAM65168.1"/>
    <property type="molecule type" value="Genomic_DNA"/>
</dbReference>
<sequence length="154" mass="17493">MFSISVPVVEKVAEQTEIMVELQVQVADLSRLKVLCVDDEPEILLAMQDLLQRWGCEVRLAEDMTQTQNQLKDAWRPDVVLSDYRLQDQVTGLDVLKLCRQVVGDEFAGVIISADRTPEIVDRVKYHGFEFLPKPVKPLKLRGLLNTQGMSLID</sequence>
<comment type="caution">
    <text evidence="4">The sequence shown here is derived from an EMBL/GenBank/DDBJ whole genome shotgun (WGS) entry which is preliminary data.</text>
</comment>
<dbReference type="GO" id="GO:0016301">
    <property type="term" value="F:kinase activity"/>
    <property type="evidence" value="ECO:0007669"/>
    <property type="project" value="UniProtKB-KW"/>
</dbReference>
<reference evidence="4 5" key="1">
    <citation type="submission" date="2015-01" db="EMBL/GenBank/DDBJ databases">
        <title>Vibrio sp. C5 JCM 19232 whole genome shotgun sequence.</title>
        <authorList>
            <person name="Sawabe T."/>
            <person name="Meirelles P."/>
            <person name="Feng G."/>
            <person name="Sayaka M."/>
            <person name="Hattori M."/>
            <person name="Ohkuma M."/>
        </authorList>
    </citation>
    <scope>NUCLEOTIDE SEQUENCE [LARGE SCALE GENOMIC DNA]</scope>
    <source>
        <strain evidence="4 5">JCM19232</strain>
    </source>
</reference>
<protein>
    <submittedName>
        <fullName evidence="4">Sensor histidine kinase</fullName>
    </submittedName>
</protein>
<evidence type="ECO:0000256" key="2">
    <source>
        <dbReference type="PROSITE-ProRule" id="PRU00169"/>
    </source>
</evidence>
<dbReference type="PANTHER" id="PTHR44591:SF23">
    <property type="entry name" value="CHEY SUBFAMILY"/>
    <property type="match status" value="1"/>
</dbReference>
<proteinExistence type="predicted"/>
<feature type="domain" description="Response regulatory" evidence="3">
    <location>
        <begin position="33"/>
        <end position="149"/>
    </location>
</feature>
<name>A0A0B8PPW9_9VIBR</name>
<reference evidence="4 5" key="2">
    <citation type="submission" date="2015-01" db="EMBL/GenBank/DDBJ databases">
        <authorList>
            <consortium name="NBRP consortium"/>
            <person name="Sawabe T."/>
            <person name="Meirelles P."/>
            <person name="Feng G."/>
            <person name="Sayaka M."/>
            <person name="Hattori M."/>
            <person name="Ohkuma M."/>
        </authorList>
    </citation>
    <scope>NUCLEOTIDE SEQUENCE [LARGE SCALE GENOMIC DNA]</scope>
    <source>
        <strain evidence="4 5">JCM19232</strain>
    </source>
</reference>
<evidence type="ECO:0000256" key="1">
    <source>
        <dbReference type="ARBA" id="ARBA00022553"/>
    </source>
</evidence>
<keyword evidence="1 2" id="KW-0597">Phosphoprotein</keyword>
<keyword evidence="4" id="KW-0418">Kinase</keyword>
<dbReference type="Gene3D" id="3.40.50.2300">
    <property type="match status" value="1"/>
</dbReference>
<dbReference type="PANTHER" id="PTHR44591">
    <property type="entry name" value="STRESS RESPONSE REGULATOR PROTEIN 1"/>
    <property type="match status" value="1"/>
</dbReference>
<feature type="modified residue" description="4-aspartylphosphate" evidence="2">
    <location>
        <position position="83"/>
    </location>
</feature>
<dbReference type="GO" id="GO:0000160">
    <property type="term" value="P:phosphorelay signal transduction system"/>
    <property type="evidence" value="ECO:0007669"/>
    <property type="project" value="InterPro"/>
</dbReference>
<dbReference type="InterPro" id="IPR050595">
    <property type="entry name" value="Bact_response_regulator"/>
</dbReference>
<evidence type="ECO:0000313" key="4">
    <source>
        <dbReference type="EMBL" id="GAM65168.1"/>
    </source>
</evidence>
<dbReference type="CDD" id="cd00156">
    <property type="entry name" value="REC"/>
    <property type="match status" value="1"/>
</dbReference>
<organism evidence="4 5">
    <name type="scientific">Vibrio ishigakensis</name>
    <dbReference type="NCBI Taxonomy" id="1481914"/>
    <lineage>
        <taxon>Bacteria</taxon>
        <taxon>Pseudomonadati</taxon>
        <taxon>Pseudomonadota</taxon>
        <taxon>Gammaproteobacteria</taxon>
        <taxon>Vibrionales</taxon>
        <taxon>Vibrionaceae</taxon>
        <taxon>Vibrio</taxon>
    </lineage>
</organism>
<gene>
    <name evidence="4" type="ORF">JCM19232_2043</name>
</gene>
<evidence type="ECO:0000259" key="3">
    <source>
        <dbReference type="PROSITE" id="PS50110"/>
    </source>
</evidence>
<keyword evidence="4" id="KW-0808">Transferase</keyword>
<dbReference type="InterPro" id="IPR011006">
    <property type="entry name" value="CheY-like_superfamily"/>
</dbReference>
<evidence type="ECO:0000313" key="5">
    <source>
        <dbReference type="Proteomes" id="UP000031670"/>
    </source>
</evidence>
<dbReference type="PROSITE" id="PS50110">
    <property type="entry name" value="RESPONSE_REGULATORY"/>
    <property type="match status" value="1"/>
</dbReference>
<dbReference type="InterPro" id="IPR001789">
    <property type="entry name" value="Sig_transdc_resp-reg_receiver"/>
</dbReference>
<accession>A0A0B8PPW9</accession>
<dbReference type="AlphaFoldDB" id="A0A0B8PPW9"/>